<organism evidence="1 2">
    <name type="scientific">Ficus carica</name>
    <name type="common">Common fig</name>
    <dbReference type="NCBI Taxonomy" id="3494"/>
    <lineage>
        <taxon>Eukaryota</taxon>
        <taxon>Viridiplantae</taxon>
        <taxon>Streptophyta</taxon>
        <taxon>Embryophyta</taxon>
        <taxon>Tracheophyta</taxon>
        <taxon>Spermatophyta</taxon>
        <taxon>Magnoliopsida</taxon>
        <taxon>eudicotyledons</taxon>
        <taxon>Gunneridae</taxon>
        <taxon>Pentapetalae</taxon>
        <taxon>rosids</taxon>
        <taxon>fabids</taxon>
        <taxon>Rosales</taxon>
        <taxon>Moraceae</taxon>
        <taxon>Ficeae</taxon>
        <taxon>Ficus</taxon>
    </lineage>
</organism>
<name>A0AA88J3K5_FICCA</name>
<comment type="caution">
    <text evidence="1">The sequence shown here is derived from an EMBL/GenBank/DDBJ whole genome shotgun (WGS) entry which is preliminary data.</text>
</comment>
<dbReference type="PANTHER" id="PTHR45282">
    <property type="entry name" value="OS03G0858400 PROTEIN"/>
    <property type="match status" value="1"/>
</dbReference>
<protein>
    <submittedName>
        <fullName evidence="1">Uncharacterized protein</fullName>
    </submittedName>
</protein>
<dbReference type="PANTHER" id="PTHR45282:SF2">
    <property type="entry name" value="OS03G0858400 PROTEIN"/>
    <property type="match status" value="1"/>
</dbReference>
<accession>A0AA88J3K5</accession>
<dbReference type="AlphaFoldDB" id="A0AA88J3K5"/>
<gene>
    <name evidence="1" type="ORF">TIFTF001_033337</name>
</gene>
<evidence type="ECO:0000313" key="1">
    <source>
        <dbReference type="EMBL" id="GMN64248.1"/>
    </source>
</evidence>
<reference evidence="1" key="1">
    <citation type="submission" date="2023-07" db="EMBL/GenBank/DDBJ databases">
        <title>draft genome sequence of fig (Ficus carica).</title>
        <authorList>
            <person name="Takahashi T."/>
            <person name="Nishimura K."/>
        </authorList>
    </citation>
    <scope>NUCLEOTIDE SEQUENCE</scope>
</reference>
<dbReference type="EMBL" id="BTGU01000173">
    <property type="protein sequence ID" value="GMN64248.1"/>
    <property type="molecule type" value="Genomic_DNA"/>
</dbReference>
<sequence length="97" mass="10907">MAAISPDGRCIAAAAFTADVKVWEIVYSKDGSFKEVSKFCLGLMVDMCLLNHVLCCCCLECRDMVMLFSKLEANHHSIQGWLNKNLEYKCYSNNGMK</sequence>
<proteinExistence type="predicted"/>
<keyword evidence="2" id="KW-1185">Reference proteome</keyword>
<evidence type="ECO:0000313" key="2">
    <source>
        <dbReference type="Proteomes" id="UP001187192"/>
    </source>
</evidence>
<dbReference type="Proteomes" id="UP001187192">
    <property type="component" value="Unassembled WGS sequence"/>
</dbReference>